<evidence type="ECO:0008006" key="4">
    <source>
        <dbReference type="Google" id="ProtNLM"/>
    </source>
</evidence>
<feature type="non-terminal residue" evidence="3">
    <location>
        <position position="1"/>
    </location>
</feature>
<name>X1E0E1_9ZZZZ</name>
<evidence type="ECO:0000313" key="3">
    <source>
        <dbReference type="EMBL" id="GAH10644.1"/>
    </source>
</evidence>
<gene>
    <name evidence="3" type="ORF">S01H4_52170</name>
</gene>
<dbReference type="InterPro" id="IPR018181">
    <property type="entry name" value="Heat_shock_70_CS"/>
</dbReference>
<dbReference type="PANTHER" id="PTHR19375">
    <property type="entry name" value="HEAT SHOCK PROTEIN 70KDA"/>
    <property type="match status" value="1"/>
</dbReference>
<dbReference type="Pfam" id="PF00012">
    <property type="entry name" value="HSP70"/>
    <property type="match status" value="1"/>
</dbReference>
<sequence>KLTPAEINDVLLVGGQTRMPKVQETLRQFFGREPLKGINPDKAVALGAAIQAGVLKSEVGEVLLLDVTPFTLGIETLGGVATSLIPRNTTIPTSESQIFSTATDNQENVEIHVVQGKSQRQKIACFHSAH</sequence>
<dbReference type="SUPFAM" id="SSF100920">
    <property type="entry name" value="Heat shock protein 70kD (HSP70), peptide-binding domain"/>
    <property type="match status" value="1"/>
</dbReference>
<keyword evidence="1" id="KW-0547">Nucleotide-binding</keyword>
<dbReference type="GO" id="GO:0005524">
    <property type="term" value="F:ATP binding"/>
    <property type="evidence" value="ECO:0007669"/>
    <property type="project" value="UniProtKB-KW"/>
</dbReference>
<proteinExistence type="predicted"/>
<comment type="caution">
    <text evidence="3">The sequence shown here is derived from an EMBL/GenBank/DDBJ whole genome shotgun (WGS) entry which is preliminary data.</text>
</comment>
<protein>
    <recommendedName>
        <fullName evidence="4">Molecular chaperone DnaK</fullName>
    </recommendedName>
</protein>
<organism evidence="3">
    <name type="scientific">marine sediment metagenome</name>
    <dbReference type="NCBI Taxonomy" id="412755"/>
    <lineage>
        <taxon>unclassified sequences</taxon>
        <taxon>metagenomes</taxon>
        <taxon>ecological metagenomes</taxon>
    </lineage>
</organism>
<dbReference type="SUPFAM" id="SSF53067">
    <property type="entry name" value="Actin-like ATPase domain"/>
    <property type="match status" value="1"/>
</dbReference>
<dbReference type="InterPro" id="IPR043129">
    <property type="entry name" value="ATPase_NBD"/>
</dbReference>
<accession>X1E0E1</accession>
<dbReference type="InterPro" id="IPR029047">
    <property type="entry name" value="HSP70_peptide-bd_sf"/>
</dbReference>
<evidence type="ECO:0000256" key="2">
    <source>
        <dbReference type="ARBA" id="ARBA00022840"/>
    </source>
</evidence>
<dbReference type="AlphaFoldDB" id="X1E0E1"/>
<dbReference type="PRINTS" id="PR00301">
    <property type="entry name" value="HEATSHOCK70"/>
</dbReference>
<dbReference type="GO" id="GO:0140662">
    <property type="term" value="F:ATP-dependent protein folding chaperone"/>
    <property type="evidence" value="ECO:0007669"/>
    <property type="project" value="InterPro"/>
</dbReference>
<dbReference type="Gene3D" id="3.30.420.40">
    <property type="match status" value="2"/>
</dbReference>
<dbReference type="Gene3D" id="2.60.34.10">
    <property type="entry name" value="Substrate Binding Domain Of DNAk, Chain A, domain 1"/>
    <property type="match status" value="1"/>
</dbReference>
<dbReference type="InterPro" id="IPR013126">
    <property type="entry name" value="Hsp_70_fam"/>
</dbReference>
<dbReference type="EMBL" id="BART01029776">
    <property type="protein sequence ID" value="GAH10644.1"/>
    <property type="molecule type" value="Genomic_DNA"/>
</dbReference>
<dbReference type="PROSITE" id="PS01036">
    <property type="entry name" value="HSP70_3"/>
    <property type="match status" value="1"/>
</dbReference>
<reference evidence="3" key="1">
    <citation type="journal article" date="2014" name="Front. Microbiol.">
        <title>High frequency of phylogenetically diverse reductive dehalogenase-homologous genes in deep subseafloor sedimentary metagenomes.</title>
        <authorList>
            <person name="Kawai M."/>
            <person name="Futagami T."/>
            <person name="Toyoda A."/>
            <person name="Takaki Y."/>
            <person name="Nishi S."/>
            <person name="Hori S."/>
            <person name="Arai W."/>
            <person name="Tsubouchi T."/>
            <person name="Morono Y."/>
            <person name="Uchiyama I."/>
            <person name="Ito T."/>
            <person name="Fujiyama A."/>
            <person name="Inagaki F."/>
            <person name="Takami H."/>
        </authorList>
    </citation>
    <scope>NUCLEOTIDE SEQUENCE</scope>
    <source>
        <strain evidence="3">Expedition CK06-06</strain>
    </source>
</reference>
<evidence type="ECO:0000256" key="1">
    <source>
        <dbReference type="ARBA" id="ARBA00022741"/>
    </source>
</evidence>
<keyword evidence="2" id="KW-0067">ATP-binding</keyword>